<keyword evidence="3 10" id="KW-0963">Cytoplasm</keyword>
<dbReference type="InterPro" id="IPR044068">
    <property type="entry name" value="CB"/>
</dbReference>
<dbReference type="Proteomes" id="UP001145050">
    <property type="component" value="Unassembled WGS sequence"/>
</dbReference>
<keyword evidence="5 10" id="KW-0159">Chromosome partition</keyword>
<dbReference type="Gene3D" id="1.10.150.130">
    <property type="match status" value="1"/>
</dbReference>
<dbReference type="InterPro" id="IPR004107">
    <property type="entry name" value="Integrase_SAM-like_N"/>
</dbReference>
<evidence type="ECO:0000256" key="7">
    <source>
        <dbReference type="ARBA" id="ARBA00023125"/>
    </source>
</evidence>
<evidence type="ECO:0000256" key="9">
    <source>
        <dbReference type="ARBA" id="ARBA00023306"/>
    </source>
</evidence>
<feature type="domain" description="Core-binding (CB)" evidence="13">
    <location>
        <begin position="1"/>
        <end position="77"/>
    </location>
</feature>
<dbReference type="CDD" id="cd00798">
    <property type="entry name" value="INT_XerDC_C"/>
    <property type="match status" value="1"/>
</dbReference>
<comment type="subunit">
    <text evidence="10">Forms a cyclic heterotetrameric complex composed of two molecules of XerC and two molecules of XerD.</text>
</comment>
<evidence type="ECO:0000256" key="6">
    <source>
        <dbReference type="ARBA" id="ARBA00022908"/>
    </source>
</evidence>
<keyword evidence="7 10" id="KW-0238">DNA-binding</keyword>
<dbReference type="AlphaFoldDB" id="A0A9X3WRZ8"/>
<reference evidence="14" key="1">
    <citation type="submission" date="2022-06" db="EMBL/GenBank/DDBJ databases">
        <title>Aquibacillus sp. a new bacterium isolated from soil saline samples.</title>
        <authorList>
            <person name="Galisteo C."/>
            <person name="De La Haba R."/>
            <person name="Sanchez-Porro C."/>
            <person name="Ventosa A."/>
        </authorList>
    </citation>
    <scope>NUCLEOTIDE SEQUENCE</scope>
    <source>
        <strain evidence="14">3ASR75-11</strain>
    </source>
</reference>
<dbReference type="PROSITE" id="PS51898">
    <property type="entry name" value="TYR_RECOMBINASE"/>
    <property type="match status" value="1"/>
</dbReference>
<gene>
    <name evidence="10 14" type="primary">xerC</name>
    <name evidence="14" type="ORF">NC797_03575</name>
</gene>
<dbReference type="NCBIfam" id="NF001399">
    <property type="entry name" value="PRK00283.1"/>
    <property type="match status" value="1"/>
</dbReference>
<dbReference type="InterPro" id="IPR002104">
    <property type="entry name" value="Integrase_catalytic"/>
</dbReference>
<evidence type="ECO:0000256" key="1">
    <source>
        <dbReference type="ARBA" id="ARBA00004496"/>
    </source>
</evidence>
<keyword evidence="6 10" id="KW-0229">DNA integration</keyword>
<dbReference type="NCBIfam" id="NF040815">
    <property type="entry name" value="recomb_XerA_Arch"/>
    <property type="match status" value="1"/>
</dbReference>
<dbReference type="InterPro" id="IPR011010">
    <property type="entry name" value="DNA_brk_join_enz"/>
</dbReference>
<dbReference type="HAMAP" id="MF_01808">
    <property type="entry name" value="Recomb_XerC_XerD"/>
    <property type="match status" value="1"/>
</dbReference>
<keyword evidence="15" id="KW-1185">Reference proteome</keyword>
<feature type="active site" evidence="10">
    <location>
        <position position="138"/>
    </location>
</feature>
<evidence type="ECO:0000256" key="10">
    <source>
        <dbReference type="HAMAP-Rule" id="MF_01808"/>
    </source>
</evidence>
<feature type="active site" evidence="10">
    <location>
        <position position="238"/>
    </location>
</feature>
<dbReference type="Gene3D" id="1.10.443.10">
    <property type="entry name" value="Intergrase catalytic core"/>
    <property type="match status" value="1"/>
</dbReference>
<feature type="active site" evidence="10">
    <location>
        <position position="162"/>
    </location>
</feature>
<dbReference type="SUPFAM" id="SSF56349">
    <property type="entry name" value="DNA breaking-rejoining enzymes"/>
    <property type="match status" value="1"/>
</dbReference>
<feature type="domain" description="Tyr recombinase" evidence="12">
    <location>
        <begin position="98"/>
        <end position="283"/>
    </location>
</feature>
<dbReference type="RefSeq" id="WP_272435320.1">
    <property type="nucleotide sequence ID" value="NZ_JAMQKB010000002.1"/>
</dbReference>
<accession>A0A9X3WRZ8</accession>
<comment type="function">
    <text evidence="10">Site-specific tyrosine recombinase, which acts by catalyzing the cutting and rejoining of the recombining DNA molecules. The XerC-XerD complex is essential to convert dimers of the bacterial chromosome into monomers to permit their segregation at cell division. It also contributes to the segregational stability of plasmids.</text>
</comment>
<keyword evidence="4 10" id="KW-0132">Cell division</keyword>
<evidence type="ECO:0000256" key="4">
    <source>
        <dbReference type="ARBA" id="ARBA00022618"/>
    </source>
</evidence>
<evidence type="ECO:0000256" key="2">
    <source>
        <dbReference type="ARBA" id="ARBA00006657"/>
    </source>
</evidence>
<feature type="active site" description="O-(3'-phospho-DNA)-tyrosine intermediate" evidence="10">
    <location>
        <position position="270"/>
    </location>
</feature>
<name>A0A9X3WRZ8_9BACI</name>
<dbReference type="GO" id="GO:0003677">
    <property type="term" value="F:DNA binding"/>
    <property type="evidence" value="ECO:0007669"/>
    <property type="project" value="UniProtKB-UniRule"/>
</dbReference>
<dbReference type="GO" id="GO:0006313">
    <property type="term" value="P:DNA transposition"/>
    <property type="evidence" value="ECO:0007669"/>
    <property type="project" value="UniProtKB-UniRule"/>
</dbReference>
<evidence type="ECO:0000313" key="15">
    <source>
        <dbReference type="Proteomes" id="UP001145050"/>
    </source>
</evidence>
<comment type="similarity">
    <text evidence="2 10">Belongs to the 'phage' integrase family. XerC subfamily.</text>
</comment>
<organism evidence="14 15">
    <name type="scientific">Terrihalobacillus insolitus</name>
    <dbReference type="NCBI Taxonomy" id="2950438"/>
    <lineage>
        <taxon>Bacteria</taxon>
        <taxon>Bacillati</taxon>
        <taxon>Bacillota</taxon>
        <taxon>Bacilli</taxon>
        <taxon>Bacillales</taxon>
        <taxon>Bacillaceae</taxon>
        <taxon>Terrihalobacillus</taxon>
    </lineage>
</organism>
<dbReference type="EMBL" id="JAMQKB010000002">
    <property type="protein sequence ID" value="MDC3423588.1"/>
    <property type="molecule type" value="Genomic_DNA"/>
</dbReference>
<evidence type="ECO:0000256" key="3">
    <source>
        <dbReference type="ARBA" id="ARBA00022490"/>
    </source>
</evidence>
<feature type="active site" evidence="10">
    <location>
        <position position="235"/>
    </location>
</feature>
<sequence>MEYLQIEKNASPYTVRYYLNDLKSFQHFLELEGISALEDVDYHTVRLFLTTLYDQQLTKRTIARKISSTRSFYKFMEREGKLSGNPFLRVSLPKADHPIPDFVYEKELEKLFTVSDVSTSLGQRDQAILETLYATGIRVSECVNVTLSDIDFYMGTMLVHGKGRKERYVPFGQFAESALQEYIKNGRTEMLKKANNKTEVVFLNAHGNPLTTRGIRFILDKIVNKAALTIDLHPHKLRHTFATHLLNNGADLRAVQELLGHEHLSSTQIYTHVTKDRLRTIYMGSHPRADKKETMKEVESDDES</sequence>
<dbReference type="GO" id="GO:0009037">
    <property type="term" value="F:tyrosine-based site-specific recombinase activity"/>
    <property type="evidence" value="ECO:0007669"/>
    <property type="project" value="UniProtKB-UniRule"/>
</dbReference>
<proteinExistence type="inferred from homology"/>
<evidence type="ECO:0000259" key="13">
    <source>
        <dbReference type="PROSITE" id="PS51900"/>
    </source>
</evidence>
<dbReference type="PANTHER" id="PTHR30349:SF77">
    <property type="entry name" value="TYROSINE RECOMBINASE XERC"/>
    <property type="match status" value="1"/>
</dbReference>
<dbReference type="Pfam" id="PF00589">
    <property type="entry name" value="Phage_integrase"/>
    <property type="match status" value="1"/>
</dbReference>
<keyword evidence="9 10" id="KW-0131">Cell cycle</keyword>
<comment type="subcellular location">
    <subcellularLocation>
        <location evidence="1 10">Cytoplasm</location>
    </subcellularLocation>
</comment>
<dbReference type="InterPro" id="IPR023009">
    <property type="entry name" value="Tyrosine_recombinase_XerC/XerD"/>
</dbReference>
<dbReference type="NCBIfam" id="TIGR02224">
    <property type="entry name" value="recomb_XerC"/>
    <property type="match status" value="1"/>
</dbReference>
<evidence type="ECO:0000259" key="12">
    <source>
        <dbReference type="PROSITE" id="PS51898"/>
    </source>
</evidence>
<dbReference type="InterPro" id="IPR010998">
    <property type="entry name" value="Integrase_recombinase_N"/>
</dbReference>
<dbReference type="GO" id="GO:0051301">
    <property type="term" value="P:cell division"/>
    <property type="evidence" value="ECO:0007669"/>
    <property type="project" value="UniProtKB-UniRule"/>
</dbReference>
<dbReference type="Pfam" id="PF02899">
    <property type="entry name" value="Phage_int_SAM_1"/>
    <property type="match status" value="1"/>
</dbReference>
<dbReference type="GO" id="GO:0005737">
    <property type="term" value="C:cytoplasm"/>
    <property type="evidence" value="ECO:0007669"/>
    <property type="project" value="UniProtKB-SubCell"/>
</dbReference>
<feature type="active site" evidence="10">
    <location>
        <position position="261"/>
    </location>
</feature>
<comment type="caution">
    <text evidence="14">The sequence shown here is derived from an EMBL/GenBank/DDBJ whole genome shotgun (WGS) entry which is preliminary data.</text>
</comment>
<evidence type="ECO:0000313" key="14">
    <source>
        <dbReference type="EMBL" id="MDC3423588.1"/>
    </source>
</evidence>
<dbReference type="InterPro" id="IPR011931">
    <property type="entry name" value="Recomb_XerC"/>
</dbReference>
<dbReference type="GO" id="GO:0007059">
    <property type="term" value="P:chromosome segregation"/>
    <property type="evidence" value="ECO:0007669"/>
    <property type="project" value="UniProtKB-UniRule"/>
</dbReference>
<dbReference type="PROSITE" id="PS51900">
    <property type="entry name" value="CB"/>
    <property type="match status" value="1"/>
</dbReference>
<evidence type="ECO:0000256" key="8">
    <source>
        <dbReference type="ARBA" id="ARBA00023172"/>
    </source>
</evidence>
<evidence type="ECO:0000256" key="5">
    <source>
        <dbReference type="ARBA" id="ARBA00022829"/>
    </source>
</evidence>
<protein>
    <recommendedName>
        <fullName evidence="10 11">Tyrosine recombinase XerC</fullName>
    </recommendedName>
</protein>
<evidence type="ECO:0000256" key="11">
    <source>
        <dbReference type="NCBIfam" id="TIGR02224"/>
    </source>
</evidence>
<dbReference type="InterPro" id="IPR050090">
    <property type="entry name" value="Tyrosine_recombinase_XerCD"/>
</dbReference>
<dbReference type="InterPro" id="IPR013762">
    <property type="entry name" value="Integrase-like_cat_sf"/>
</dbReference>
<keyword evidence="8 10" id="KW-0233">DNA recombination</keyword>
<dbReference type="PANTHER" id="PTHR30349">
    <property type="entry name" value="PHAGE INTEGRASE-RELATED"/>
    <property type="match status" value="1"/>
</dbReference>